<feature type="compositionally biased region" description="Basic and acidic residues" evidence="2">
    <location>
        <begin position="125"/>
        <end position="142"/>
    </location>
</feature>
<feature type="region of interest" description="Disordered" evidence="2">
    <location>
        <begin position="123"/>
        <end position="144"/>
    </location>
</feature>
<evidence type="ECO:0000313" key="3">
    <source>
        <dbReference type="EMBL" id="SIR48778.1"/>
    </source>
</evidence>
<proteinExistence type="predicted"/>
<dbReference type="EMBL" id="FTNL01000013">
    <property type="protein sequence ID" value="SIR48778.1"/>
    <property type="molecule type" value="Genomic_DNA"/>
</dbReference>
<protein>
    <recommendedName>
        <fullName evidence="7">ATPase involved in DNA repair</fullName>
    </recommendedName>
</protein>
<feature type="coiled-coil region" evidence="1">
    <location>
        <begin position="261"/>
        <end position="341"/>
    </location>
</feature>
<dbReference type="AlphaFoldDB" id="A0A377GJS5"/>
<accession>A0A377GJS5</accession>
<keyword evidence="1" id="KW-0175">Coiled coil</keyword>
<keyword evidence="5" id="KW-1185">Reference proteome</keyword>
<organism evidence="4 6">
    <name type="scientific">Fluoribacter gormanii</name>
    <dbReference type="NCBI Taxonomy" id="464"/>
    <lineage>
        <taxon>Bacteria</taxon>
        <taxon>Pseudomonadati</taxon>
        <taxon>Pseudomonadota</taxon>
        <taxon>Gammaproteobacteria</taxon>
        <taxon>Legionellales</taxon>
        <taxon>Legionellaceae</taxon>
        <taxon>Fluoribacter</taxon>
    </lineage>
</organism>
<dbReference type="RefSeq" id="WP_058469119.1">
    <property type="nucleotide sequence ID" value="NZ_CAAAIX010000034.1"/>
</dbReference>
<dbReference type="OrthoDB" id="5637544at2"/>
<dbReference type="Proteomes" id="UP000186808">
    <property type="component" value="Unassembled WGS sequence"/>
</dbReference>
<sequence>MIQVNVWLSTTQILGKRIKNRFFGPLLAAEDKGENIGHANFVMELNERSPGYEKLEDKSSTLSTRKSLCYIPEAVVGNSGMYYKRKTLRSVQVTHSFWPEERPTSGALACDFFNLLHLAPKSKGTKPEISDHDSDMKREESNSHSLTIEHPAYRIKQKKIENAKKSNLDATINVWNLDGDIDNRKIVVEKLNQLAIKEQTLIASRSQLLEQSQADLDGLKKAKDEISAEISKNAKESIFPSRILNYLQKISKPDTRTIAEISRISNALNDLQNENEALHQALIVLEKNIEQTQLIYQGQLEQNQQELDRTTKEVTVLQTQLQELNERIKDMDEKTVELIKANVRNRADFLSRKENLFQSSNKTEGKHPDHSIHLPTSDSGLRYHINELAVINAMQKESNENYCFIQNNCAKSVKRCLLAGIQHLRKELKKNGVPDSFFRPQAIETTNGVYKWARSLERELSKLNSQPEVEIEVEKTSLSMGCK</sequence>
<reference evidence="4 6" key="2">
    <citation type="submission" date="2018-06" db="EMBL/GenBank/DDBJ databases">
        <authorList>
            <consortium name="Pathogen Informatics"/>
            <person name="Doyle S."/>
        </authorList>
    </citation>
    <scope>NUCLEOTIDE SEQUENCE [LARGE SCALE GENOMIC DNA]</scope>
    <source>
        <strain evidence="4 6">NCTC11401</strain>
    </source>
</reference>
<name>A0A377GJS5_9GAMM</name>
<dbReference type="EMBL" id="UGGV01000001">
    <property type="protein sequence ID" value="STO24823.1"/>
    <property type="molecule type" value="Genomic_DNA"/>
</dbReference>
<evidence type="ECO:0000313" key="5">
    <source>
        <dbReference type="Proteomes" id="UP000186808"/>
    </source>
</evidence>
<reference evidence="3 5" key="1">
    <citation type="submission" date="2017-01" db="EMBL/GenBank/DDBJ databases">
        <authorList>
            <person name="Varghese N."/>
            <person name="Submissions S."/>
        </authorList>
    </citation>
    <scope>NUCLEOTIDE SEQUENCE [LARGE SCALE GENOMIC DNA]</scope>
    <source>
        <strain evidence="3 5">ATCC 33342</strain>
    </source>
</reference>
<evidence type="ECO:0000256" key="2">
    <source>
        <dbReference type="SAM" id="MobiDB-lite"/>
    </source>
</evidence>
<gene>
    <name evidence="4" type="ORF">NCTC11401_01641</name>
    <name evidence="3" type="ORF">SAMN05421777_11369</name>
</gene>
<evidence type="ECO:0008006" key="7">
    <source>
        <dbReference type="Google" id="ProtNLM"/>
    </source>
</evidence>
<evidence type="ECO:0000313" key="4">
    <source>
        <dbReference type="EMBL" id="STO24823.1"/>
    </source>
</evidence>
<evidence type="ECO:0000313" key="6">
    <source>
        <dbReference type="Proteomes" id="UP000254374"/>
    </source>
</evidence>
<dbReference type="Proteomes" id="UP000254374">
    <property type="component" value="Unassembled WGS sequence"/>
</dbReference>
<evidence type="ECO:0000256" key="1">
    <source>
        <dbReference type="SAM" id="Coils"/>
    </source>
</evidence>